<dbReference type="Pfam" id="PF14027">
    <property type="entry name" value="Questin_oxidase"/>
    <property type="match status" value="1"/>
</dbReference>
<evidence type="ECO:0000313" key="3">
    <source>
        <dbReference type="Proteomes" id="UP000233524"/>
    </source>
</evidence>
<accession>A0A2N3NER3</accession>
<dbReference type="InterPro" id="IPR025337">
    <property type="entry name" value="Questin_oxidase-like"/>
</dbReference>
<name>A0A2N3NER3_9PEZI</name>
<dbReference type="EMBL" id="NLAX01000008">
    <property type="protein sequence ID" value="PKS10852.1"/>
    <property type="molecule type" value="Genomic_DNA"/>
</dbReference>
<dbReference type="GO" id="GO:0016491">
    <property type="term" value="F:oxidoreductase activity"/>
    <property type="evidence" value="ECO:0007669"/>
    <property type="project" value="UniProtKB-KW"/>
</dbReference>
<dbReference type="STRING" id="41688.A0A2N3NER3"/>
<dbReference type="InParanoid" id="A0A2N3NER3"/>
<dbReference type="OrthoDB" id="10004862at2759"/>
<gene>
    <name evidence="2" type="ORF">jhhlp_002609</name>
</gene>
<keyword evidence="1" id="KW-0560">Oxidoreductase</keyword>
<evidence type="ECO:0000256" key="1">
    <source>
        <dbReference type="ARBA" id="ARBA00023002"/>
    </source>
</evidence>
<organism evidence="2 3">
    <name type="scientific">Lomentospora prolificans</name>
    <dbReference type="NCBI Taxonomy" id="41688"/>
    <lineage>
        <taxon>Eukaryota</taxon>
        <taxon>Fungi</taxon>
        <taxon>Dikarya</taxon>
        <taxon>Ascomycota</taxon>
        <taxon>Pezizomycotina</taxon>
        <taxon>Sordariomycetes</taxon>
        <taxon>Hypocreomycetidae</taxon>
        <taxon>Microascales</taxon>
        <taxon>Microascaceae</taxon>
        <taxon>Lomentospora</taxon>
    </lineage>
</organism>
<evidence type="ECO:0008006" key="4">
    <source>
        <dbReference type="Google" id="ProtNLM"/>
    </source>
</evidence>
<dbReference type="AlphaFoldDB" id="A0A2N3NER3"/>
<sequence>MSSVVGVPIRATPVARAPPNIAPHIRDQQRNASAMASASKIQITPENTGLLKVKQTTDAAKKVTELLQEDIDTHHAFFNDRGYHNHIVHHLLSLFGTGAPAKDLQFAYNRNKTYQRDLNKPHNRIPEHLESWPEARNYLGKPEYYPDLFVYFQGEMEKLGWQEALKKHLFAGTERSDDLLQRMFAGILHPLIQLMYGIEWAQPAILAAALAQAGIHKNRLGQFLSRAEKEAAKPDVPPMGAILDLFKAAGDSEALRRHITAGDNNNTNRLVNEGIDDAAPFAARVKIKEEELDERTAETFQAMLWVAGAATVHPPNEPRFDFFLIHHVNLSPIFLTINAQPWIPTAQKVRILEWKIRAGLLIWLGVGSPPLDFYKALEYTPKDRTPMSKPEDLLPKFHHVDDDGHTIKLARAIVLCHDELQKYHDRPWVQIKGEDNWTRLMHLLVDATVEPEGNRWVRDAGFDSAWEVSNAGQSLLKHFDKSQGYSKAWRSID</sequence>
<dbReference type="PANTHER" id="PTHR35870:SF1">
    <property type="entry name" value="PROTEIN, PUTATIVE (AFU_ORTHOLOGUE AFUA_5G03330)-RELATED"/>
    <property type="match status" value="1"/>
</dbReference>
<evidence type="ECO:0000313" key="2">
    <source>
        <dbReference type="EMBL" id="PKS10852.1"/>
    </source>
</evidence>
<dbReference type="VEuPathDB" id="FungiDB:jhhlp_002609"/>
<proteinExistence type="predicted"/>
<keyword evidence="3" id="KW-1185">Reference proteome</keyword>
<protein>
    <recommendedName>
        <fullName evidence="4">HypA protein</fullName>
    </recommendedName>
</protein>
<dbReference type="PANTHER" id="PTHR35870">
    <property type="entry name" value="PROTEIN, PUTATIVE (AFU_ORTHOLOGUE AFUA_5G03330)-RELATED"/>
    <property type="match status" value="1"/>
</dbReference>
<reference evidence="2 3" key="1">
    <citation type="journal article" date="2017" name="G3 (Bethesda)">
        <title>First Draft Genome Sequence of the Pathogenic Fungus Lomentospora prolificans (Formerly Scedosporium prolificans).</title>
        <authorList>
            <person name="Luo R."/>
            <person name="Zimin A."/>
            <person name="Workman R."/>
            <person name="Fan Y."/>
            <person name="Pertea G."/>
            <person name="Grossman N."/>
            <person name="Wear M.P."/>
            <person name="Jia B."/>
            <person name="Miller H."/>
            <person name="Casadevall A."/>
            <person name="Timp W."/>
            <person name="Zhang S.X."/>
            <person name="Salzberg S.L."/>
        </authorList>
    </citation>
    <scope>NUCLEOTIDE SEQUENCE [LARGE SCALE GENOMIC DNA]</scope>
    <source>
        <strain evidence="2 3">JHH-5317</strain>
    </source>
</reference>
<dbReference type="Proteomes" id="UP000233524">
    <property type="component" value="Unassembled WGS sequence"/>
</dbReference>
<comment type="caution">
    <text evidence="2">The sequence shown here is derived from an EMBL/GenBank/DDBJ whole genome shotgun (WGS) entry which is preliminary data.</text>
</comment>